<organism evidence="1 2">
    <name type="scientific">Catharanthus roseus</name>
    <name type="common">Madagascar periwinkle</name>
    <name type="synonym">Vinca rosea</name>
    <dbReference type="NCBI Taxonomy" id="4058"/>
    <lineage>
        <taxon>Eukaryota</taxon>
        <taxon>Viridiplantae</taxon>
        <taxon>Streptophyta</taxon>
        <taxon>Embryophyta</taxon>
        <taxon>Tracheophyta</taxon>
        <taxon>Spermatophyta</taxon>
        <taxon>Magnoliopsida</taxon>
        <taxon>eudicotyledons</taxon>
        <taxon>Gunneridae</taxon>
        <taxon>Pentapetalae</taxon>
        <taxon>asterids</taxon>
        <taxon>lamiids</taxon>
        <taxon>Gentianales</taxon>
        <taxon>Apocynaceae</taxon>
        <taxon>Rauvolfioideae</taxon>
        <taxon>Vinceae</taxon>
        <taxon>Catharanthinae</taxon>
        <taxon>Catharanthus</taxon>
    </lineage>
</organism>
<protein>
    <submittedName>
        <fullName evidence="1">Uncharacterized protein</fullName>
    </submittedName>
</protein>
<keyword evidence="2" id="KW-1185">Reference proteome</keyword>
<proteinExistence type="predicted"/>
<dbReference type="EMBL" id="CM044704">
    <property type="protein sequence ID" value="KAI5667573.1"/>
    <property type="molecule type" value="Genomic_DNA"/>
</dbReference>
<gene>
    <name evidence="1" type="ORF">M9H77_17426</name>
</gene>
<evidence type="ECO:0000313" key="1">
    <source>
        <dbReference type="EMBL" id="KAI5667573.1"/>
    </source>
</evidence>
<accession>A0ACC0B4M4</accession>
<evidence type="ECO:0000313" key="2">
    <source>
        <dbReference type="Proteomes" id="UP001060085"/>
    </source>
</evidence>
<name>A0ACC0B4M4_CATRO</name>
<dbReference type="Proteomes" id="UP001060085">
    <property type="component" value="Linkage Group LG04"/>
</dbReference>
<sequence>MLIFSTGFRVLYLMELHFVSKLQQVSLNPECRDRLRFGTLEMEEGTERYKAFFSAEDDIDHIFQKLPCRLENRLLVFVCWQLGMVITDDDFNLVDYSIQVYDLPEEAYTLKVVERVAQCFVWKSSMLPPAKAGRPGETDQADAPAGSKPQLPQQATSPPLELPPVEPPAIQVKSRTGVVQTQNHGNRWQQFWKSNILGGLFFFNFCTPAQIQTTGASSSTVGHLKGIKKILESSLGAQGNRAYLQLILLLAHLHMPDSNPKRLGIFPSLVS</sequence>
<reference evidence="2" key="1">
    <citation type="journal article" date="2023" name="Nat. Plants">
        <title>Single-cell RNA sequencing provides a high-resolution roadmap for understanding the multicellular compartmentation of specialized metabolism.</title>
        <authorList>
            <person name="Sun S."/>
            <person name="Shen X."/>
            <person name="Li Y."/>
            <person name="Li Y."/>
            <person name="Wang S."/>
            <person name="Li R."/>
            <person name="Zhang H."/>
            <person name="Shen G."/>
            <person name="Guo B."/>
            <person name="Wei J."/>
            <person name="Xu J."/>
            <person name="St-Pierre B."/>
            <person name="Chen S."/>
            <person name="Sun C."/>
        </authorList>
    </citation>
    <scope>NUCLEOTIDE SEQUENCE [LARGE SCALE GENOMIC DNA]</scope>
</reference>
<comment type="caution">
    <text evidence="1">The sequence shown here is derived from an EMBL/GenBank/DDBJ whole genome shotgun (WGS) entry which is preliminary data.</text>
</comment>